<evidence type="ECO:0000256" key="11">
    <source>
        <dbReference type="RuleBase" id="RU367029"/>
    </source>
</evidence>
<evidence type="ECO:0000256" key="4">
    <source>
        <dbReference type="ARBA" id="ARBA00022475"/>
    </source>
</evidence>
<evidence type="ECO:0000256" key="6">
    <source>
        <dbReference type="ARBA" id="ARBA00022737"/>
    </source>
</evidence>
<evidence type="ECO:0000259" key="12">
    <source>
        <dbReference type="PROSITE" id="PS50893"/>
    </source>
</evidence>
<accession>A0A0P6Y9M0</accession>
<comment type="subcellular location">
    <subcellularLocation>
        <location evidence="2">Cell inner membrane</location>
    </subcellularLocation>
    <subcellularLocation>
        <location evidence="1 11">Cell membrane</location>
        <topology evidence="1 11">Peripheral membrane protein</topology>
    </subcellularLocation>
</comment>
<dbReference type="SMART" id="SM00382">
    <property type="entry name" value="AAA"/>
    <property type="match status" value="2"/>
</dbReference>
<keyword evidence="5 11" id="KW-0762">Sugar transport</keyword>
<dbReference type="PROSITE" id="PS50893">
    <property type="entry name" value="ABC_TRANSPORTER_2"/>
    <property type="match status" value="2"/>
</dbReference>
<evidence type="ECO:0000256" key="3">
    <source>
        <dbReference type="ARBA" id="ARBA00022448"/>
    </source>
</evidence>
<evidence type="ECO:0000256" key="10">
    <source>
        <dbReference type="ARBA" id="ARBA00023136"/>
    </source>
</evidence>
<comment type="caution">
    <text evidence="13">The sequence shown here is derived from an EMBL/GenBank/DDBJ whole genome shotgun (WGS) entry which is preliminary data.</text>
</comment>
<comment type="similarity">
    <text evidence="11">Belongs to the ABC transporter superfamily.</text>
</comment>
<dbReference type="GO" id="GO:0005886">
    <property type="term" value="C:plasma membrane"/>
    <property type="evidence" value="ECO:0007669"/>
    <property type="project" value="UniProtKB-SubCell"/>
</dbReference>
<dbReference type="CDD" id="cd03215">
    <property type="entry name" value="ABC_Carb_Monos_II"/>
    <property type="match status" value="1"/>
</dbReference>
<keyword evidence="6" id="KW-0677">Repeat</keyword>
<dbReference type="PANTHER" id="PTHR43790:SF7">
    <property type="entry name" value="GALACTOSE_METHYL GALACTOSIDE IMPORT ATP-BINDING PROTEIN MGLA"/>
    <property type="match status" value="1"/>
</dbReference>
<gene>
    <name evidence="13" type="ORF">ADN01_14910</name>
</gene>
<dbReference type="STRING" id="229921.ADN01_14910"/>
<keyword evidence="3 11" id="KW-0813">Transport</keyword>
<evidence type="ECO:0000256" key="2">
    <source>
        <dbReference type="ARBA" id="ARBA00004533"/>
    </source>
</evidence>
<keyword evidence="8 11" id="KW-0067">ATP-binding</keyword>
<organism evidence="13 14">
    <name type="scientific">Levilinea saccharolytica</name>
    <dbReference type="NCBI Taxonomy" id="229921"/>
    <lineage>
        <taxon>Bacteria</taxon>
        <taxon>Bacillati</taxon>
        <taxon>Chloroflexota</taxon>
        <taxon>Anaerolineae</taxon>
        <taxon>Anaerolineales</taxon>
        <taxon>Anaerolineaceae</taxon>
        <taxon>Levilinea</taxon>
    </lineage>
</organism>
<keyword evidence="14" id="KW-1185">Reference proteome</keyword>
<dbReference type="OrthoDB" id="9771863at2"/>
<keyword evidence="7 11" id="KW-0547">Nucleotide-binding</keyword>
<dbReference type="AlphaFoldDB" id="A0A0P6Y9M0"/>
<dbReference type="InterPro" id="IPR027417">
    <property type="entry name" value="P-loop_NTPase"/>
</dbReference>
<dbReference type="CDD" id="cd03216">
    <property type="entry name" value="ABC_Carb_Monos_I"/>
    <property type="match status" value="1"/>
</dbReference>
<keyword evidence="9 11" id="KW-1278">Translocase</keyword>
<dbReference type="PROSITE" id="PS00211">
    <property type="entry name" value="ABC_TRANSPORTER_1"/>
    <property type="match status" value="1"/>
</dbReference>
<dbReference type="InterPro" id="IPR003593">
    <property type="entry name" value="AAA+_ATPase"/>
</dbReference>
<dbReference type="GO" id="GO:0005524">
    <property type="term" value="F:ATP binding"/>
    <property type="evidence" value="ECO:0007669"/>
    <property type="project" value="UniProtKB-UniRule"/>
</dbReference>
<comment type="catalytic activity">
    <reaction evidence="11">
        <text>D-galactose(out) + ATP + H2O = D-galactose(in) + ADP + phosphate + H(+)</text>
        <dbReference type="Rhea" id="RHEA:60156"/>
        <dbReference type="ChEBI" id="CHEBI:4139"/>
        <dbReference type="ChEBI" id="CHEBI:15377"/>
        <dbReference type="ChEBI" id="CHEBI:15378"/>
        <dbReference type="ChEBI" id="CHEBI:30616"/>
        <dbReference type="ChEBI" id="CHEBI:43474"/>
        <dbReference type="ChEBI" id="CHEBI:456216"/>
        <dbReference type="EC" id="7.5.2.11"/>
    </reaction>
</comment>
<protein>
    <recommendedName>
        <fullName evidence="11">Ribose/galactose/methyl galactoside import ATP-binding protein</fullName>
        <ecNumber evidence="11">7.5.2.11</ecNumber>
    </recommendedName>
</protein>
<name>A0A0P6Y9M0_9CHLR</name>
<evidence type="ECO:0000256" key="9">
    <source>
        <dbReference type="ARBA" id="ARBA00022967"/>
    </source>
</evidence>
<dbReference type="InterPro" id="IPR050107">
    <property type="entry name" value="ABC_carbohydrate_import_ATPase"/>
</dbReference>
<dbReference type="FunFam" id="3.40.50.300:FF:000126">
    <property type="entry name" value="Galactose/methyl galactoside import ATP-binding protein MglA"/>
    <property type="match status" value="1"/>
</dbReference>
<dbReference type="GO" id="GO:0015749">
    <property type="term" value="P:monosaccharide transmembrane transport"/>
    <property type="evidence" value="ECO:0007669"/>
    <property type="project" value="UniProtKB-ARBA"/>
</dbReference>
<dbReference type="FunFam" id="3.40.50.300:FF:000127">
    <property type="entry name" value="Ribose import ATP-binding protein RbsA"/>
    <property type="match status" value="1"/>
</dbReference>
<dbReference type="EMBL" id="LGCM01000055">
    <property type="protein sequence ID" value="KPL78485.1"/>
    <property type="molecule type" value="Genomic_DNA"/>
</dbReference>
<dbReference type="InterPro" id="IPR003439">
    <property type="entry name" value="ABC_transporter-like_ATP-bd"/>
</dbReference>
<evidence type="ECO:0000256" key="8">
    <source>
        <dbReference type="ARBA" id="ARBA00022840"/>
    </source>
</evidence>
<evidence type="ECO:0000256" key="5">
    <source>
        <dbReference type="ARBA" id="ARBA00022597"/>
    </source>
</evidence>
<dbReference type="GO" id="GO:0043211">
    <property type="term" value="F:ABC-type carbohydrate transporter activity"/>
    <property type="evidence" value="ECO:0007669"/>
    <property type="project" value="UniProtKB-UniRule"/>
</dbReference>
<dbReference type="SUPFAM" id="SSF52540">
    <property type="entry name" value="P-loop containing nucleoside triphosphate hydrolases"/>
    <property type="match status" value="2"/>
</dbReference>
<proteinExistence type="inferred from homology"/>
<dbReference type="InterPro" id="IPR017871">
    <property type="entry name" value="ABC_transporter-like_CS"/>
</dbReference>
<dbReference type="Pfam" id="PF00005">
    <property type="entry name" value="ABC_tran"/>
    <property type="match status" value="2"/>
</dbReference>
<dbReference type="PATRIC" id="fig|229921.5.peg.983"/>
<feature type="domain" description="ABC transporter" evidence="12">
    <location>
        <begin position="259"/>
        <end position="506"/>
    </location>
</feature>
<sequence length="506" mass="56564">MGDENRYVLEMRNISKSFPGVKALDDVTLQVRPGTVHALMGENGAGKSTLMKVLFGLYFQDSGEVILNGEPVKVENPRQALSQGISMIHQELHPVPHRSVMENIWLGRYPITLNLGPIQLVNHKKMFADTKALLDDLQMDIHPETRVRELSVSKIQSMEIAKAVSYNAKIIIMDEPTSSLTEREVVHLFKIINDLKARGVAIIYISHKIEEILQIADEVTIMRDGKRVGTWASAELTNDLIISRMVGRELTNRFPEKTNTPSDVMMRVEGLTSTNPKSFKNVSFELRRGEILGIGGLVGAQRTELVEAIFGLRAVASGKIFIKDRPVHINSPIDAKQQGIALLTEERRVSGIFPVLSVRENTVVANLRRYRGRAGLIDEKRMRSDVENSCQQLRVKTPTIKTLIANLSGGNQQKVLLARWLLTEPDILILDEPTRGIDVGAKYEIYTLMLDLAKRGKAIIMISSEMPELLGVSDRILVMSMGQVSGVLPQQEATQEKIMRLATQYM</sequence>
<comment type="function">
    <text evidence="11">Part of an ABC transporter complex involved in carbohydrate import. Could be involved in ribose, galactose and/or methyl galactoside import. Responsible for energy coupling to the transport system.</text>
</comment>
<dbReference type="PANTHER" id="PTHR43790">
    <property type="entry name" value="CARBOHYDRATE TRANSPORT ATP-BINDING PROTEIN MG119-RELATED"/>
    <property type="match status" value="1"/>
</dbReference>
<dbReference type="EC" id="7.5.2.11" evidence="11"/>
<feature type="domain" description="ABC transporter" evidence="12">
    <location>
        <begin position="9"/>
        <end position="249"/>
    </location>
</feature>
<dbReference type="Proteomes" id="UP000050501">
    <property type="component" value="Unassembled WGS sequence"/>
</dbReference>
<dbReference type="Gene3D" id="3.40.50.300">
    <property type="entry name" value="P-loop containing nucleotide triphosphate hydrolases"/>
    <property type="match status" value="2"/>
</dbReference>
<evidence type="ECO:0000256" key="7">
    <source>
        <dbReference type="ARBA" id="ARBA00022741"/>
    </source>
</evidence>
<keyword evidence="4 11" id="KW-1003">Cell membrane</keyword>
<dbReference type="GO" id="GO:0016887">
    <property type="term" value="F:ATP hydrolysis activity"/>
    <property type="evidence" value="ECO:0007669"/>
    <property type="project" value="InterPro"/>
</dbReference>
<reference evidence="13 14" key="1">
    <citation type="submission" date="2015-07" db="EMBL/GenBank/DDBJ databases">
        <title>Genome sequence of Levilinea saccharolytica DSM 16555.</title>
        <authorList>
            <person name="Hemp J."/>
            <person name="Ward L.M."/>
            <person name="Pace L.A."/>
            <person name="Fischer W.W."/>
        </authorList>
    </citation>
    <scope>NUCLEOTIDE SEQUENCE [LARGE SCALE GENOMIC DNA]</scope>
    <source>
        <strain evidence="13 14">KIBI-1</strain>
    </source>
</reference>
<evidence type="ECO:0000313" key="13">
    <source>
        <dbReference type="EMBL" id="KPL78485.1"/>
    </source>
</evidence>
<evidence type="ECO:0000313" key="14">
    <source>
        <dbReference type="Proteomes" id="UP000050501"/>
    </source>
</evidence>
<keyword evidence="10 11" id="KW-0472">Membrane</keyword>
<evidence type="ECO:0000256" key="1">
    <source>
        <dbReference type="ARBA" id="ARBA00004202"/>
    </source>
</evidence>